<dbReference type="InterPro" id="IPR037126">
    <property type="entry name" value="PdaC/RsiV-like_sf"/>
</dbReference>
<organism evidence="3 4">
    <name type="scientific">Marinoscillum furvescens DSM 4134</name>
    <dbReference type="NCBI Taxonomy" id="1122208"/>
    <lineage>
        <taxon>Bacteria</taxon>
        <taxon>Pseudomonadati</taxon>
        <taxon>Bacteroidota</taxon>
        <taxon>Cytophagia</taxon>
        <taxon>Cytophagales</taxon>
        <taxon>Reichenbachiellaceae</taxon>
        <taxon>Marinoscillum</taxon>
    </lineage>
</organism>
<dbReference type="PROSITE" id="PS51257">
    <property type="entry name" value="PROKAR_LIPOPROTEIN"/>
    <property type="match status" value="1"/>
</dbReference>
<comment type="caution">
    <text evidence="3">The sequence shown here is derived from an EMBL/GenBank/DDBJ whole genome shotgun (WGS) entry which is preliminary data.</text>
</comment>
<dbReference type="Pfam" id="PF11738">
    <property type="entry name" value="DUF3298"/>
    <property type="match status" value="1"/>
</dbReference>
<protein>
    <submittedName>
        <fullName evidence="3">Uncharacterized protein DUF4163</fullName>
    </submittedName>
</protein>
<dbReference type="Pfam" id="PF13739">
    <property type="entry name" value="PdaC"/>
    <property type="match status" value="1"/>
</dbReference>
<evidence type="ECO:0000313" key="4">
    <source>
        <dbReference type="Proteomes" id="UP000256779"/>
    </source>
</evidence>
<dbReference type="Gene3D" id="3.30.565.40">
    <property type="entry name" value="Fervidobacterium nodosum Rt17-B1 like"/>
    <property type="match status" value="1"/>
</dbReference>
<feature type="domain" description="Deacetylase PdaC" evidence="2">
    <location>
        <begin position="62"/>
        <end position="168"/>
    </location>
</feature>
<dbReference type="Gene3D" id="3.90.640.20">
    <property type="entry name" value="Heat-shock cognate protein, ATPase"/>
    <property type="match status" value="1"/>
</dbReference>
<dbReference type="InterPro" id="IPR025303">
    <property type="entry name" value="PdaC"/>
</dbReference>
<dbReference type="AlphaFoldDB" id="A0A3D9L1M4"/>
<accession>A0A3D9L1M4</accession>
<evidence type="ECO:0000313" key="3">
    <source>
        <dbReference type="EMBL" id="RED96995.1"/>
    </source>
</evidence>
<evidence type="ECO:0000259" key="2">
    <source>
        <dbReference type="Pfam" id="PF13739"/>
    </source>
</evidence>
<dbReference type="InterPro" id="IPR021729">
    <property type="entry name" value="DUF3298"/>
</dbReference>
<sequence length="272" mass="30890">MTQFSKYTKESYFLLIALFLFVGACDNPKESRTSSPEAPNEDIRFEYSMTKISERANDCSSQSCSEVIINLPTFTKGISLHETLNKRVTQNVKKNLSDLVMQDTEPDLSLTELARRFIQSHEEFKANFPESTSPWYVHIDVLVGYSTDAFVSLSVATSSYTGGAHPNSMVEYINISKKGEVIEEPDFFVSSENELKNLAEQKFRQTFDIPDSLTYADKGYLFENNEFQLTSNFGFTKAGMVFYYNSYEIAPYAMGPSVLIIPFHELNDLISQ</sequence>
<dbReference type="Proteomes" id="UP000256779">
    <property type="component" value="Unassembled WGS sequence"/>
</dbReference>
<feature type="domain" description="DUF3298" evidence="1">
    <location>
        <begin position="186"/>
        <end position="263"/>
    </location>
</feature>
<gene>
    <name evidence="3" type="ORF">C7460_11343</name>
</gene>
<dbReference type="EMBL" id="QREG01000013">
    <property type="protein sequence ID" value="RED96995.1"/>
    <property type="molecule type" value="Genomic_DNA"/>
</dbReference>
<reference evidence="3 4" key="1">
    <citation type="submission" date="2018-07" db="EMBL/GenBank/DDBJ databases">
        <title>Genomic Encyclopedia of Type Strains, Phase IV (KMG-IV): sequencing the most valuable type-strain genomes for metagenomic binning, comparative biology and taxonomic classification.</title>
        <authorList>
            <person name="Goeker M."/>
        </authorList>
    </citation>
    <scope>NUCLEOTIDE SEQUENCE [LARGE SCALE GENOMIC DNA]</scope>
    <source>
        <strain evidence="3 4">DSM 4134</strain>
    </source>
</reference>
<keyword evidence="4" id="KW-1185">Reference proteome</keyword>
<evidence type="ECO:0000259" key="1">
    <source>
        <dbReference type="Pfam" id="PF11738"/>
    </source>
</evidence>
<proteinExistence type="predicted"/>
<name>A0A3D9L1M4_MARFU</name>